<protein>
    <submittedName>
        <fullName evidence="2">RomA family MBL fold metallo-hydrolase</fullName>
    </submittedName>
</protein>
<dbReference type="PANTHER" id="PTHR15032">
    <property type="entry name" value="N-ACYL-PHOSPHATIDYLETHANOLAMINE-HYDROLYZING PHOSPHOLIPASE D"/>
    <property type="match status" value="1"/>
</dbReference>
<dbReference type="InterPro" id="IPR036866">
    <property type="entry name" value="RibonucZ/Hydroxyglut_hydro"/>
</dbReference>
<dbReference type="Pfam" id="PF12706">
    <property type="entry name" value="Lactamase_B_2"/>
    <property type="match status" value="1"/>
</dbReference>
<dbReference type="AlphaFoldDB" id="A0A2J5NDU1"/>
<accession>A0A2J5NDU1</accession>
<gene>
    <name evidence="2" type="ORF">CWN49_37600</name>
</gene>
<reference evidence="2 3" key="1">
    <citation type="submission" date="2017-11" db="EMBL/GenBank/DDBJ databases">
        <authorList>
            <person name="Han C.G."/>
        </authorList>
    </citation>
    <scope>NUCLEOTIDE SEQUENCE [LARGE SCALE GENOMIC DNA]</scope>
    <source>
        <strain evidence="2 3">A10</strain>
    </source>
</reference>
<dbReference type="EMBL" id="PIDR01002352">
    <property type="protein sequence ID" value="PLO51939.1"/>
    <property type="molecule type" value="Genomic_DNA"/>
</dbReference>
<dbReference type="Proteomes" id="UP000234667">
    <property type="component" value="Unassembled WGS sequence"/>
</dbReference>
<organism evidence="2 3">
    <name type="scientific">Klebsiella michiganensis</name>
    <dbReference type="NCBI Taxonomy" id="1134687"/>
    <lineage>
        <taxon>Bacteria</taxon>
        <taxon>Pseudomonadati</taxon>
        <taxon>Pseudomonadota</taxon>
        <taxon>Gammaproteobacteria</taxon>
        <taxon>Enterobacterales</taxon>
        <taxon>Enterobacteriaceae</taxon>
        <taxon>Klebsiella/Raoultella group</taxon>
        <taxon>Klebsiella</taxon>
    </lineage>
</organism>
<reference evidence="2 3" key="2">
    <citation type="submission" date="2018-01" db="EMBL/GenBank/DDBJ databases">
        <title>Genomic study of Klebsiella pneumoniae.</title>
        <authorList>
            <person name="Yang Y."/>
            <person name="Bicalho R."/>
        </authorList>
    </citation>
    <scope>NUCLEOTIDE SEQUENCE [LARGE SCALE GENOMIC DNA]</scope>
    <source>
        <strain evidence="2 3">A10</strain>
    </source>
</reference>
<proteinExistence type="predicted"/>
<keyword evidence="2" id="KW-0378">Hydrolase</keyword>
<evidence type="ECO:0000259" key="1">
    <source>
        <dbReference type="Pfam" id="PF12706"/>
    </source>
</evidence>
<comment type="caution">
    <text evidence="2">The sequence shown here is derived from an EMBL/GenBank/DDBJ whole genome shotgun (WGS) entry which is preliminary data.</text>
</comment>
<dbReference type="GO" id="GO:0016787">
    <property type="term" value="F:hydrolase activity"/>
    <property type="evidence" value="ECO:0007669"/>
    <property type="project" value="UniProtKB-KW"/>
</dbReference>
<feature type="non-terminal residue" evidence="2">
    <location>
        <position position="1"/>
    </location>
</feature>
<evidence type="ECO:0000313" key="2">
    <source>
        <dbReference type="EMBL" id="PLO51939.1"/>
    </source>
</evidence>
<dbReference type="GO" id="GO:0005737">
    <property type="term" value="C:cytoplasm"/>
    <property type="evidence" value="ECO:0007669"/>
    <property type="project" value="TreeGrafter"/>
</dbReference>
<evidence type="ECO:0000313" key="3">
    <source>
        <dbReference type="Proteomes" id="UP000234667"/>
    </source>
</evidence>
<sequence>GYGPHFKAIGEQFGEVDLAIMENGQYDQDWKYIHMMPEETAQAADDVHARAVLPGHAGRFVLAKHTWDDPYKRLAEASTGRPWRLLTPMLGEPVWVADKTQSFNAWWR</sequence>
<dbReference type="PANTHER" id="PTHR15032:SF4">
    <property type="entry name" value="N-ACYL-PHOSPHATIDYLETHANOLAMINE-HYDROLYZING PHOSPHOLIPASE D"/>
    <property type="match status" value="1"/>
</dbReference>
<dbReference type="SUPFAM" id="SSF56281">
    <property type="entry name" value="Metallo-hydrolase/oxidoreductase"/>
    <property type="match status" value="1"/>
</dbReference>
<feature type="domain" description="Metallo-beta-lactamase" evidence="1">
    <location>
        <begin position="7"/>
        <end position="56"/>
    </location>
</feature>
<dbReference type="InterPro" id="IPR001279">
    <property type="entry name" value="Metallo-B-lactamas"/>
</dbReference>
<dbReference type="Gene3D" id="3.60.15.10">
    <property type="entry name" value="Ribonuclease Z/Hydroxyacylglutathione hydrolase-like"/>
    <property type="match status" value="1"/>
</dbReference>
<name>A0A2J5NDU1_9ENTR</name>